<dbReference type="Gene3D" id="1.10.260.40">
    <property type="entry name" value="lambda repressor-like DNA-binding domains"/>
    <property type="match status" value="1"/>
</dbReference>
<name>A0AAP2DZZ7_9BACT</name>
<gene>
    <name evidence="1" type="ORF">KK062_19865</name>
</gene>
<evidence type="ECO:0000313" key="1">
    <source>
        <dbReference type="EMBL" id="MBT1710511.1"/>
    </source>
</evidence>
<evidence type="ECO:0000313" key="2">
    <source>
        <dbReference type="Proteomes" id="UP001319080"/>
    </source>
</evidence>
<dbReference type="Proteomes" id="UP001319080">
    <property type="component" value="Unassembled WGS sequence"/>
</dbReference>
<dbReference type="RefSeq" id="WP_254086084.1">
    <property type="nucleotide sequence ID" value="NZ_JAHESE010000023.1"/>
</dbReference>
<dbReference type="InterPro" id="IPR001387">
    <property type="entry name" value="Cro/C1-type_HTH"/>
</dbReference>
<dbReference type="GO" id="GO:0003677">
    <property type="term" value="F:DNA binding"/>
    <property type="evidence" value="ECO:0007669"/>
    <property type="project" value="InterPro"/>
</dbReference>
<comment type="caution">
    <text evidence="1">The sequence shown here is derived from an EMBL/GenBank/DDBJ whole genome shotgun (WGS) entry which is preliminary data.</text>
</comment>
<dbReference type="EMBL" id="JAHESE010000023">
    <property type="protein sequence ID" value="MBT1710511.1"/>
    <property type="molecule type" value="Genomic_DNA"/>
</dbReference>
<dbReference type="AlphaFoldDB" id="A0AAP2DZZ7"/>
<reference evidence="1 2" key="1">
    <citation type="submission" date="2021-05" db="EMBL/GenBank/DDBJ databases">
        <title>A Polyphasic approach of four new species of the genus Ohtaekwangia: Ohtaekwangia histidinii sp. nov., Ohtaekwangia cretensis sp. nov., Ohtaekwangia indiensis sp. nov., Ohtaekwangia reichenbachii sp. nov. from diverse environment.</title>
        <authorList>
            <person name="Octaviana S."/>
        </authorList>
    </citation>
    <scope>NUCLEOTIDE SEQUENCE [LARGE SCALE GENOMIC DNA]</scope>
    <source>
        <strain evidence="1 2">PWU5</strain>
    </source>
</reference>
<protein>
    <submittedName>
        <fullName evidence="1">Helix-turn-helix domain-containing protein</fullName>
    </submittedName>
</protein>
<dbReference type="InterPro" id="IPR010982">
    <property type="entry name" value="Lambda_DNA-bd_dom_sf"/>
</dbReference>
<proteinExistence type="predicted"/>
<keyword evidence="2" id="KW-1185">Reference proteome</keyword>
<organism evidence="1 2">
    <name type="scientific">Dawidia cretensis</name>
    <dbReference type="NCBI Taxonomy" id="2782350"/>
    <lineage>
        <taxon>Bacteria</taxon>
        <taxon>Pseudomonadati</taxon>
        <taxon>Bacteroidota</taxon>
        <taxon>Cytophagia</taxon>
        <taxon>Cytophagales</taxon>
        <taxon>Chryseotaleaceae</taxon>
        <taxon>Dawidia</taxon>
    </lineage>
</organism>
<accession>A0AAP2DZZ7</accession>
<dbReference type="CDD" id="cd00093">
    <property type="entry name" value="HTH_XRE"/>
    <property type="match status" value="1"/>
</dbReference>
<dbReference type="SUPFAM" id="SSF47413">
    <property type="entry name" value="lambda repressor-like DNA-binding domains"/>
    <property type="match status" value="1"/>
</dbReference>
<sequence>MASEKEEPIHHGRNLKRFREMVGVKQESLAEQLGPGWSQKRISLLEGKELIDDPTLREVSFKLKVSPEIIRLFSERVARECVLQSFEQRPEGPVVAPSAASAPSDTVTNASLRSFLDHCMAMAHENKRLYEELLRCERMRSAALEMLVSGSRDTPLAGV</sequence>